<comment type="similarity">
    <text evidence="2">Belongs to the archaeal/bacterial/fungal opsin family.</text>
</comment>
<reference evidence="8 9" key="1">
    <citation type="submission" date="2019-06" db="EMBL/GenBank/DDBJ databases">
        <title>Draft genome sequence of the filamentous fungus Phialemoniopsis curvata isolated from diesel fuel.</title>
        <authorList>
            <person name="Varaljay V.A."/>
            <person name="Lyon W.J."/>
            <person name="Crouch A.L."/>
            <person name="Drake C.E."/>
            <person name="Hollomon J.M."/>
            <person name="Nadeau L.J."/>
            <person name="Nunn H.S."/>
            <person name="Stevenson B.S."/>
            <person name="Bojanowski C.L."/>
            <person name="Crookes-Goodson W.J."/>
        </authorList>
    </citation>
    <scope>NUCLEOTIDE SEQUENCE [LARGE SCALE GENOMIC DNA]</scope>
    <source>
        <strain evidence="8 9">D216</strain>
    </source>
</reference>
<dbReference type="EMBL" id="SKBQ01000008">
    <property type="protein sequence ID" value="TPX07473.1"/>
    <property type="molecule type" value="Genomic_DNA"/>
</dbReference>
<dbReference type="InterPro" id="IPR043476">
    <property type="entry name" value="Yro2-like_7TM"/>
</dbReference>
<name>A0A507AJG1_9PEZI</name>
<dbReference type="GO" id="GO:0005783">
    <property type="term" value="C:endoplasmic reticulum"/>
    <property type="evidence" value="ECO:0007669"/>
    <property type="project" value="TreeGrafter"/>
</dbReference>
<organism evidence="8 9">
    <name type="scientific">Thyridium curvatum</name>
    <dbReference type="NCBI Taxonomy" id="1093900"/>
    <lineage>
        <taxon>Eukaryota</taxon>
        <taxon>Fungi</taxon>
        <taxon>Dikarya</taxon>
        <taxon>Ascomycota</taxon>
        <taxon>Pezizomycotina</taxon>
        <taxon>Sordariomycetes</taxon>
        <taxon>Sordariomycetidae</taxon>
        <taxon>Thyridiales</taxon>
        <taxon>Thyridiaceae</taxon>
        <taxon>Thyridium</taxon>
    </lineage>
</organism>
<feature type="transmembrane region" description="Helical" evidence="6">
    <location>
        <begin position="58"/>
        <end position="76"/>
    </location>
</feature>
<evidence type="ECO:0000313" key="7">
    <source>
        <dbReference type="EMBL" id="TPX07454.1"/>
    </source>
</evidence>
<keyword evidence="5 6" id="KW-0472">Membrane</keyword>
<keyword evidence="3 6" id="KW-0812">Transmembrane</keyword>
<evidence type="ECO:0000256" key="3">
    <source>
        <dbReference type="ARBA" id="ARBA00022692"/>
    </source>
</evidence>
<feature type="transmembrane region" description="Helical" evidence="6">
    <location>
        <begin position="215"/>
        <end position="235"/>
    </location>
</feature>
<dbReference type="EMBL" id="SKBQ01000008">
    <property type="protein sequence ID" value="TPX07454.1"/>
    <property type="molecule type" value="Genomic_DNA"/>
</dbReference>
<dbReference type="InterPro" id="IPR001425">
    <property type="entry name" value="Arc/bac/fun_rhodopsins"/>
</dbReference>
<evidence type="ECO:0000313" key="8">
    <source>
        <dbReference type="EMBL" id="TPX07473.1"/>
    </source>
</evidence>
<feature type="transmembrane region" description="Helical" evidence="6">
    <location>
        <begin position="177"/>
        <end position="195"/>
    </location>
</feature>
<comment type="caution">
    <text evidence="8">The sequence shown here is derived from an EMBL/GenBank/DDBJ whole genome shotgun (WGS) entry which is preliminary data.</text>
</comment>
<dbReference type="Pfam" id="PF01036">
    <property type="entry name" value="Bac_rhodopsin"/>
    <property type="match status" value="1"/>
</dbReference>
<keyword evidence="4 6" id="KW-1133">Transmembrane helix</keyword>
<keyword evidence="9" id="KW-1185">Reference proteome</keyword>
<dbReference type="PANTHER" id="PTHR28286">
    <property type="match status" value="1"/>
</dbReference>
<evidence type="ECO:0000256" key="5">
    <source>
        <dbReference type="ARBA" id="ARBA00023136"/>
    </source>
</evidence>
<evidence type="ECO:0000256" key="2">
    <source>
        <dbReference type="ARBA" id="ARBA00008130"/>
    </source>
</evidence>
<dbReference type="RefSeq" id="XP_030989165.1">
    <property type="nucleotide sequence ID" value="XM_031136205.1"/>
</dbReference>
<dbReference type="CDD" id="cd15239">
    <property type="entry name" value="7tm_YRO2_fungal-like"/>
    <property type="match status" value="1"/>
</dbReference>
<dbReference type="PRINTS" id="PR00251">
    <property type="entry name" value="BACTRLOPSIN"/>
</dbReference>
<dbReference type="AlphaFoldDB" id="A0A507AJG1"/>
<evidence type="ECO:0000313" key="9">
    <source>
        <dbReference type="Proteomes" id="UP000319257"/>
    </source>
</evidence>
<dbReference type="SMART" id="SM01021">
    <property type="entry name" value="Bac_rhodopsin"/>
    <property type="match status" value="1"/>
</dbReference>
<evidence type="ECO:0000256" key="1">
    <source>
        <dbReference type="ARBA" id="ARBA00004141"/>
    </source>
</evidence>
<evidence type="ECO:0000256" key="6">
    <source>
        <dbReference type="SAM" id="Phobius"/>
    </source>
</evidence>
<sequence>MDLLARGNDALIVNPAVGVDNTLSLGGSDWLWAVTAVYLMAFIGLLCFCFASPESQRVFHYTFTIALLVGSVTYFAQASNLGWSAQASGQMFWAKYVNWSITFPSVVLSLGLLSGVSWTTIVCNIFIAFIWTFTYLAAAYTPTSYKWGFFTFGTFSYVVLAMSTLNESREEAARRGIGRDYILLAAWANLLWLLYPVGFGLTDGGHVLGVTSGAIFFGVLDILMVPVLGFGYVLLGRHWDWDRLELAFSEYRGFGHGRQVEAKTVPAEMTRADDASPDTA</sequence>
<comment type="subcellular location">
    <subcellularLocation>
        <location evidence="1">Membrane</location>
        <topology evidence="1">Multi-pass membrane protein</topology>
    </subcellularLocation>
</comment>
<feature type="transmembrane region" description="Helical" evidence="6">
    <location>
        <begin position="147"/>
        <end position="165"/>
    </location>
</feature>
<dbReference type="GeneID" id="41969504"/>
<evidence type="ECO:0000256" key="4">
    <source>
        <dbReference type="ARBA" id="ARBA00022989"/>
    </source>
</evidence>
<dbReference type="SUPFAM" id="SSF81321">
    <property type="entry name" value="Family A G protein-coupled receptor-like"/>
    <property type="match status" value="1"/>
</dbReference>
<dbReference type="InParanoid" id="A0A507AJG1"/>
<dbReference type="OrthoDB" id="536545at2759"/>
<feature type="transmembrane region" description="Helical" evidence="6">
    <location>
        <begin position="96"/>
        <end position="114"/>
    </location>
</feature>
<dbReference type="GO" id="GO:0005886">
    <property type="term" value="C:plasma membrane"/>
    <property type="evidence" value="ECO:0007669"/>
    <property type="project" value="TreeGrafter"/>
</dbReference>
<dbReference type="Proteomes" id="UP000319257">
    <property type="component" value="Unassembled WGS sequence"/>
</dbReference>
<accession>A0A507AJG1</accession>
<protein>
    <submittedName>
        <fullName evidence="8">Uncharacterized protein</fullName>
    </submittedName>
</protein>
<dbReference type="PANTHER" id="PTHR28286:SF1">
    <property type="entry name" value="30 KDA HEAT SHOCK PROTEIN-RELATED"/>
    <property type="match status" value="1"/>
</dbReference>
<dbReference type="Gene3D" id="1.20.1070.10">
    <property type="entry name" value="Rhodopsin 7-helix transmembrane proteins"/>
    <property type="match status" value="1"/>
</dbReference>
<feature type="transmembrane region" description="Helical" evidence="6">
    <location>
        <begin position="121"/>
        <end position="141"/>
    </location>
</feature>
<gene>
    <name evidence="7" type="ORF">E0L32_002057</name>
    <name evidence="8" type="ORF">E0L32_002076</name>
</gene>
<feature type="transmembrane region" description="Helical" evidence="6">
    <location>
        <begin position="30"/>
        <end position="51"/>
    </location>
</feature>
<proteinExistence type="inferred from homology"/>